<accession>A0ABX3A6H7</accession>
<comment type="caution">
    <text evidence="3">The sequence shown here is derived from an EMBL/GenBank/DDBJ whole genome shotgun (WGS) entry which is preliminary data.</text>
</comment>
<name>A0ABX3A6H7_9GAMM</name>
<organism evidence="3 4">
    <name type="scientific">Piscirickettsia litoralis</name>
    <dbReference type="NCBI Taxonomy" id="1891921"/>
    <lineage>
        <taxon>Bacteria</taxon>
        <taxon>Pseudomonadati</taxon>
        <taxon>Pseudomonadota</taxon>
        <taxon>Gammaproteobacteria</taxon>
        <taxon>Thiotrichales</taxon>
        <taxon>Piscirickettsiaceae</taxon>
        <taxon>Piscirickettsia</taxon>
    </lineage>
</organism>
<dbReference type="InterPro" id="IPR006680">
    <property type="entry name" value="Amidohydro-rel"/>
</dbReference>
<keyword evidence="4" id="KW-1185">Reference proteome</keyword>
<dbReference type="Gene3D" id="3.20.20.140">
    <property type="entry name" value="Metal-dependent hydrolases"/>
    <property type="match status" value="1"/>
</dbReference>
<evidence type="ECO:0000313" key="3">
    <source>
        <dbReference type="EMBL" id="ODN43296.1"/>
    </source>
</evidence>
<feature type="domain" description="Amidohydrolase-related" evidence="2">
    <location>
        <begin position="8"/>
        <end position="276"/>
    </location>
</feature>
<dbReference type="PANTHER" id="PTHR43569">
    <property type="entry name" value="AMIDOHYDROLASE"/>
    <property type="match status" value="1"/>
</dbReference>
<protein>
    <recommendedName>
        <fullName evidence="2">Amidohydrolase-related domain-containing protein</fullName>
    </recommendedName>
</protein>
<dbReference type="PANTHER" id="PTHR43569:SF2">
    <property type="entry name" value="AMIDOHYDROLASE-RELATED DOMAIN-CONTAINING PROTEIN"/>
    <property type="match status" value="1"/>
</dbReference>
<evidence type="ECO:0000313" key="4">
    <source>
        <dbReference type="Proteomes" id="UP000094329"/>
    </source>
</evidence>
<dbReference type="EMBL" id="MDTU01000001">
    <property type="protein sequence ID" value="ODN43296.1"/>
    <property type="molecule type" value="Genomic_DNA"/>
</dbReference>
<reference evidence="3 4" key="1">
    <citation type="submission" date="2016-08" db="EMBL/GenBank/DDBJ databases">
        <title>Draft genome sequence of Candidatus Piscirickettsia litoralis, from seawater.</title>
        <authorList>
            <person name="Wan X."/>
            <person name="Lee A.J."/>
            <person name="Hou S."/>
            <person name="Donachie S.P."/>
        </authorList>
    </citation>
    <scope>NUCLEOTIDE SEQUENCE [LARGE SCALE GENOMIC DNA]</scope>
    <source>
        <strain evidence="3 4">Y2</strain>
    </source>
</reference>
<gene>
    <name evidence="3" type="ORF">BGC07_10645</name>
</gene>
<dbReference type="RefSeq" id="WP_069313094.1">
    <property type="nucleotide sequence ID" value="NZ_MDTU01000001.1"/>
</dbReference>
<dbReference type="InterPro" id="IPR032466">
    <property type="entry name" value="Metal_Hydrolase"/>
</dbReference>
<dbReference type="Pfam" id="PF04909">
    <property type="entry name" value="Amidohydro_2"/>
    <property type="match status" value="1"/>
</dbReference>
<dbReference type="InterPro" id="IPR052350">
    <property type="entry name" value="Metallo-dep_Lactonases"/>
</dbReference>
<dbReference type="SUPFAM" id="SSF51556">
    <property type="entry name" value="Metallo-dependent hydrolases"/>
    <property type="match status" value="1"/>
</dbReference>
<comment type="similarity">
    <text evidence="1">Belongs to the metallo-dependent hydrolases superfamily.</text>
</comment>
<sequence>MLFEKRIIDTHFHIWDTDKFTLPWLSFFKDVLKTKYSLEDYAQAKKGYNILKSCYVEVDAIPEQREQEAKMAISLCDNPQNQVVAATIGCDLSAANFESYILKHMKEKHVKSVRHNFFTSDLTLTRTHQFIKNTQLLGQLGIMCDLIMDSNKMAYGINLAEKCPGTTFIIDHCGVCPINADVKAWELWQQGIKKYSQLNNTVCKISECGFTEPSYSWKVEDVIEIIRHCVNSFGEDRVIYGSNWPVCEITSSLGQWITAIDVSLKGCSQESLDKLFFKKCKKIL</sequence>
<evidence type="ECO:0000256" key="1">
    <source>
        <dbReference type="ARBA" id="ARBA00038310"/>
    </source>
</evidence>
<evidence type="ECO:0000259" key="2">
    <source>
        <dbReference type="Pfam" id="PF04909"/>
    </source>
</evidence>
<dbReference type="Proteomes" id="UP000094329">
    <property type="component" value="Unassembled WGS sequence"/>
</dbReference>
<proteinExistence type="inferred from homology"/>